<gene>
    <name evidence="2" type="ORF">DCP75_13175</name>
</gene>
<proteinExistence type="predicted"/>
<dbReference type="Pfam" id="PF00884">
    <property type="entry name" value="Sulfatase"/>
    <property type="match status" value="1"/>
</dbReference>
<accession>A0A3C1KPN1</accession>
<dbReference type="Proteomes" id="UP000259273">
    <property type="component" value="Unassembled WGS sequence"/>
</dbReference>
<dbReference type="AlphaFoldDB" id="A0A3C1KPN1"/>
<dbReference type="Gene3D" id="3.40.720.10">
    <property type="entry name" value="Alkaline Phosphatase, subunit A"/>
    <property type="match status" value="1"/>
</dbReference>
<dbReference type="GO" id="GO:0009244">
    <property type="term" value="P:lipopolysaccharide core region biosynthetic process"/>
    <property type="evidence" value="ECO:0007669"/>
    <property type="project" value="TreeGrafter"/>
</dbReference>
<dbReference type="GO" id="GO:0005886">
    <property type="term" value="C:plasma membrane"/>
    <property type="evidence" value="ECO:0007669"/>
    <property type="project" value="UniProtKB-SubCell"/>
</dbReference>
<dbReference type="PANTHER" id="PTHR30443">
    <property type="entry name" value="INNER MEMBRANE PROTEIN"/>
    <property type="match status" value="1"/>
</dbReference>
<comment type="caution">
    <text evidence="2">The sequence shown here is derived from an EMBL/GenBank/DDBJ whole genome shotgun (WGS) entry which is preliminary data.</text>
</comment>
<name>A0A3C1KPN1_9GAMM</name>
<dbReference type="PANTHER" id="PTHR30443:SF0">
    <property type="entry name" value="PHOSPHOETHANOLAMINE TRANSFERASE EPTA"/>
    <property type="match status" value="1"/>
</dbReference>
<protein>
    <recommendedName>
        <fullName evidence="1">Sulfatase N-terminal domain-containing protein</fullName>
    </recommendedName>
</protein>
<dbReference type="GO" id="GO:0016776">
    <property type="term" value="F:phosphotransferase activity, phosphate group as acceptor"/>
    <property type="evidence" value="ECO:0007669"/>
    <property type="project" value="TreeGrafter"/>
</dbReference>
<evidence type="ECO:0000313" key="3">
    <source>
        <dbReference type="Proteomes" id="UP000259273"/>
    </source>
</evidence>
<reference evidence="2 3" key="1">
    <citation type="journal article" date="2018" name="Nat. Biotechnol.">
        <title>A standardized bacterial taxonomy based on genome phylogeny substantially revises the tree of life.</title>
        <authorList>
            <person name="Parks D.H."/>
            <person name="Chuvochina M."/>
            <person name="Waite D.W."/>
            <person name="Rinke C."/>
            <person name="Skarshewski A."/>
            <person name="Chaumeil P.A."/>
            <person name="Hugenholtz P."/>
        </authorList>
    </citation>
    <scope>NUCLEOTIDE SEQUENCE [LARGE SCALE GENOMIC DNA]</scope>
    <source>
        <strain evidence="2">UBA9158</strain>
    </source>
</reference>
<organism evidence="2 3">
    <name type="scientific">Haliea salexigens</name>
    <dbReference type="NCBI Taxonomy" id="287487"/>
    <lineage>
        <taxon>Bacteria</taxon>
        <taxon>Pseudomonadati</taxon>
        <taxon>Pseudomonadota</taxon>
        <taxon>Gammaproteobacteria</taxon>
        <taxon>Cellvibrionales</taxon>
        <taxon>Halieaceae</taxon>
        <taxon>Haliea</taxon>
    </lineage>
</organism>
<dbReference type="EMBL" id="DMND01000177">
    <property type="protein sequence ID" value="HAN28650.1"/>
    <property type="molecule type" value="Genomic_DNA"/>
</dbReference>
<feature type="domain" description="Sulfatase N-terminal" evidence="1">
    <location>
        <begin position="2"/>
        <end position="61"/>
    </location>
</feature>
<dbReference type="InterPro" id="IPR040423">
    <property type="entry name" value="PEA_transferase"/>
</dbReference>
<dbReference type="InterPro" id="IPR000917">
    <property type="entry name" value="Sulfatase_N"/>
</dbReference>
<sequence length="102" mass="11046">MYLHGMPYALAPDEQTQVPMLLWMSAEFSSTQGYDGGCVAQVAAQANLSHDNVFDTMLGLMRVQTGIYRPQQDMLNPCRQAALVAQADRSPGASPALDGNRS</sequence>
<evidence type="ECO:0000259" key="1">
    <source>
        <dbReference type="Pfam" id="PF00884"/>
    </source>
</evidence>
<dbReference type="InterPro" id="IPR017850">
    <property type="entry name" value="Alkaline_phosphatase_core_sf"/>
</dbReference>
<evidence type="ECO:0000313" key="2">
    <source>
        <dbReference type="EMBL" id="HAN28650.1"/>
    </source>
</evidence>